<reference evidence="2" key="1">
    <citation type="journal article" date="2022" name="Mol. Ecol. Resour.">
        <title>The genomes of chicory, endive, great burdock and yacon provide insights into Asteraceae palaeo-polyploidization history and plant inulin production.</title>
        <authorList>
            <person name="Fan W."/>
            <person name="Wang S."/>
            <person name="Wang H."/>
            <person name="Wang A."/>
            <person name="Jiang F."/>
            <person name="Liu H."/>
            <person name="Zhao H."/>
            <person name="Xu D."/>
            <person name="Zhang Y."/>
        </authorList>
    </citation>
    <scope>NUCLEOTIDE SEQUENCE [LARGE SCALE GENOMIC DNA]</scope>
    <source>
        <strain evidence="2">cv. Niubang</strain>
    </source>
</reference>
<gene>
    <name evidence="1" type="ORF">L6452_31084</name>
</gene>
<accession>A0ACB8ZK96</accession>
<protein>
    <submittedName>
        <fullName evidence="1">Uncharacterized protein</fullName>
    </submittedName>
</protein>
<dbReference type="Proteomes" id="UP001055879">
    <property type="component" value="Linkage Group LG10"/>
</dbReference>
<keyword evidence="2" id="KW-1185">Reference proteome</keyword>
<evidence type="ECO:0000313" key="2">
    <source>
        <dbReference type="Proteomes" id="UP001055879"/>
    </source>
</evidence>
<proteinExistence type="predicted"/>
<organism evidence="1 2">
    <name type="scientific">Arctium lappa</name>
    <name type="common">Greater burdock</name>
    <name type="synonym">Lappa major</name>
    <dbReference type="NCBI Taxonomy" id="4217"/>
    <lineage>
        <taxon>Eukaryota</taxon>
        <taxon>Viridiplantae</taxon>
        <taxon>Streptophyta</taxon>
        <taxon>Embryophyta</taxon>
        <taxon>Tracheophyta</taxon>
        <taxon>Spermatophyta</taxon>
        <taxon>Magnoliopsida</taxon>
        <taxon>eudicotyledons</taxon>
        <taxon>Gunneridae</taxon>
        <taxon>Pentapetalae</taxon>
        <taxon>asterids</taxon>
        <taxon>campanulids</taxon>
        <taxon>Asterales</taxon>
        <taxon>Asteraceae</taxon>
        <taxon>Carduoideae</taxon>
        <taxon>Cardueae</taxon>
        <taxon>Arctiinae</taxon>
        <taxon>Arctium</taxon>
    </lineage>
</organism>
<dbReference type="EMBL" id="CM042056">
    <property type="protein sequence ID" value="KAI3697977.1"/>
    <property type="molecule type" value="Genomic_DNA"/>
</dbReference>
<comment type="caution">
    <text evidence="1">The sequence shown here is derived from an EMBL/GenBank/DDBJ whole genome shotgun (WGS) entry which is preliminary data.</text>
</comment>
<name>A0ACB8ZK96_ARCLA</name>
<reference evidence="1 2" key="2">
    <citation type="journal article" date="2022" name="Mol. Ecol. Resour.">
        <title>The genomes of chicory, endive, great burdock and yacon provide insights into Asteraceae paleo-polyploidization history and plant inulin production.</title>
        <authorList>
            <person name="Fan W."/>
            <person name="Wang S."/>
            <person name="Wang H."/>
            <person name="Wang A."/>
            <person name="Jiang F."/>
            <person name="Liu H."/>
            <person name="Zhao H."/>
            <person name="Xu D."/>
            <person name="Zhang Y."/>
        </authorList>
    </citation>
    <scope>NUCLEOTIDE SEQUENCE [LARGE SCALE GENOMIC DNA]</scope>
    <source>
        <strain evidence="2">cv. Niubang</strain>
    </source>
</reference>
<sequence length="82" mass="9320">MLNEGMPESPIRDTSVPVQPESSRQPEGVPPQLEHMAIWKKTTIRVPFLEDTDHKIIVRNIKELDPVRVYGAKPKESESDEA</sequence>
<evidence type="ECO:0000313" key="1">
    <source>
        <dbReference type="EMBL" id="KAI3697977.1"/>
    </source>
</evidence>